<name>A0A8H9GNQ8_9DEIO</name>
<keyword evidence="2" id="KW-1185">Reference proteome</keyword>
<dbReference type="EMBL" id="BMQG01000004">
    <property type="protein sequence ID" value="GGM39763.1"/>
    <property type="molecule type" value="Genomic_DNA"/>
</dbReference>
<organism evidence="1 2">
    <name type="scientific">Deinococcus arenae</name>
    <dbReference type="NCBI Taxonomy" id="1452751"/>
    <lineage>
        <taxon>Bacteria</taxon>
        <taxon>Thermotogati</taxon>
        <taxon>Deinococcota</taxon>
        <taxon>Deinococci</taxon>
        <taxon>Deinococcales</taxon>
        <taxon>Deinococcaceae</taxon>
        <taxon>Deinococcus</taxon>
    </lineage>
</organism>
<evidence type="ECO:0008006" key="3">
    <source>
        <dbReference type="Google" id="ProtNLM"/>
    </source>
</evidence>
<dbReference type="Pfam" id="PF03592">
    <property type="entry name" value="Terminase_2"/>
    <property type="match status" value="1"/>
</dbReference>
<sequence length="239" mass="26195">MTDAKTQPTAEELGAALTGKQLALAEAYLETFSPAVAGRMAKYENRANASRALKNKKVQAYLSARMADRCMPANEVLARLSSYARVTGDLLTKEEEYEVPVFEARPLREKIDALQARVGALNNIDPGLLKNRIEATQTEIAELEVQLALDPDATYQKQVGTETRTRIIPSLEAAAENGVLFAVDGLEYTQHGLKWKRVDSVKALELIGKHHKLFTEKVEHSGTVDAIIGIDFIMPGGDS</sequence>
<evidence type="ECO:0000313" key="1">
    <source>
        <dbReference type="EMBL" id="GGM39763.1"/>
    </source>
</evidence>
<dbReference type="RefSeq" id="WP_189062497.1">
    <property type="nucleotide sequence ID" value="NZ_BMQG01000004.1"/>
</dbReference>
<evidence type="ECO:0000313" key="2">
    <source>
        <dbReference type="Proteomes" id="UP000600547"/>
    </source>
</evidence>
<gene>
    <name evidence="1" type="ORF">GCM10008956_15280</name>
</gene>
<dbReference type="Proteomes" id="UP000600547">
    <property type="component" value="Unassembled WGS sequence"/>
</dbReference>
<proteinExistence type="predicted"/>
<dbReference type="GO" id="GO:0051276">
    <property type="term" value="P:chromosome organization"/>
    <property type="evidence" value="ECO:0007669"/>
    <property type="project" value="InterPro"/>
</dbReference>
<comment type="caution">
    <text evidence="1">The sequence shown here is derived from an EMBL/GenBank/DDBJ whole genome shotgun (WGS) entry which is preliminary data.</text>
</comment>
<dbReference type="AlphaFoldDB" id="A0A8H9GNQ8"/>
<accession>A0A8H9GNQ8</accession>
<protein>
    <recommendedName>
        <fullName evidence="3">Terminase small subunit</fullName>
    </recommendedName>
</protein>
<dbReference type="InterPro" id="IPR005335">
    <property type="entry name" value="Terminase_ssu"/>
</dbReference>
<reference evidence="2" key="1">
    <citation type="journal article" date="2019" name="Int. J. Syst. Evol. Microbiol.">
        <title>The Global Catalogue of Microorganisms (GCM) 10K type strain sequencing project: providing services to taxonomists for standard genome sequencing and annotation.</title>
        <authorList>
            <consortium name="The Broad Institute Genomics Platform"/>
            <consortium name="The Broad Institute Genome Sequencing Center for Infectious Disease"/>
            <person name="Wu L."/>
            <person name="Ma J."/>
        </authorList>
    </citation>
    <scope>NUCLEOTIDE SEQUENCE [LARGE SCALE GENOMIC DNA]</scope>
    <source>
        <strain evidence="2">JCM 31047</strain>
    </source>
</reference>